<protein>
    <submittedName>
        <fullName evidence="1">Uncharacterized protein</fullName>
    </submittedName>
</protein>
<organism evidence="1 2">
    <name type="scientific">Ensete ventricosum</name>
    <name type="common">Abyssinian banana</name>
    <name type="synonym">Musa ensete</name>
    <dbReference type="NCBI Taxonomy" id="4639"/>
    <lineage>
        <taxon>Eukaryota</taxon>
        <taxon>Viridiplantae</taxon>
        <taxon>Streptophyta</taxon>
        <taxon>Embryophyta</taxon>
        <taxon>Tracheophyta</taxon>
        <taxon>Spermatophyta</taxon>
        <taxon>Magnoliopsida</taxon>
        <taxon>Liliopsida</taxon>
        <taxon>Zingiberales</taxon>
        <taxon>Musaceae</taxon>
        <taxon>Ensete</taxon>
    </lineage>
</organism>
<evidence type="ECO:0000313" key="1">
    <source>
        <dbReference type="EMBL" id="RRT37161.1"/>
    </source>
</evidence>
<gene>
    <name evidence="1" type="ORF">B296_00043426</name>
</gene>
<reference evidence="1 2" key="1">
    <citation type="journal article" date="2014" name="Agronomy (Basel)">
        <title>A Draft Genome Sequence for Ensete ventricosum, the Drought-Tolerant Tree Against Hunger.</title>
        <authorList>
            <person name="Harrison J."/>
            <person name="Moore K.A."/>
            <person name="Paszkiewicz K."/>
            <person name="Jones T."/>
            <person name="Grant M."/>
            <person name="Ambacheew D."/>
            <person name="Muzemil S."/>
            <person name="Studholme D.J."/>
        </authorList>
    </citation>
    <scope>NUCLEOTIDE SEQUENCE [LARGE SCALE GENOMIC DNA]</scope>
</reference>
<proteinExistence type="predicted"/>
<name>A0A426XCE1_ENSVE</name>
<evidence type="ECO:0000313" key="2">
    <source>
        <dbReference type="Proteomes" id="UP000287651"/>
    </source>
</evidence>
<dbReference type="Proteomes" id="UP000287651">
    <property type="component" value="Unassembled WGS sequence"/>
</dbReference>
<accession>A0A426XCE1</accession>
<comment type="caution">
    <text evidence="1">The sequence shown here is derived from an EMBL/GenBank/DDBJ whole genome shotgun (WGS) entry which is preliminary data.</text>
</comment>
<dbReference type="EMBL" id="AMZH03022613">
    <property type="protein sequence ID" value="RRT37161.1"/>
    <property type="molecule type" value="Genomic_DNA"/>
</dbReference>
<dbReference type="AlphaFoldDB" id="A0A426XCE1"/>
<sequence>MHRVDAFGNSPEVCRKLAEGIGSLPGWHKGVRQKKTETHWKIIGGSRKACRESGCSDDAVGSRRKFARRFAEGIGKLAGNTKGDHRKEDRRTCRKIAGGCRSIRESTGKLPIPEFFGYDWILAPILKPI</sequence>